<sequence length="175" mass="19498">MVSSDEIEPKEMMIELQQSHETNSNDIQIHSMSNEGPWTASSTSVDDLYPLIMDSVEALKEIANKLGKKNWNFSVDPCSGESDWANRSKPNGFENAVTCGNCTSDNTTCHVVSIGKTLGLKREGLIHLNIGVRFATRSAEDCKAVLRERKSGNDSKEWREYQCDIVECVRVAVQI</sequence>
<name>A0ACC0H1T4_9ERIC</name>
<organism evidence="1 2">
    <name type="scientific">Camellia lanceoleosa</name>
    <dbReference type="NCBI Taxonomy" id="1840588"/>
    <lineage>
        <taxon>Eukaryota</taxon>
        <taxon>Viridiplantae</taxon>
        <taxon>Streptophyta</taxon>
        <taxon>Embryophyta</taxon>
        <taxon>Tracheophyta</taxon>
        <taxon>Spermatophyta</taxon>
        <taxon>Magnoliopsida</taxon>
        <taxon>eudicotyledons</taxon>
        <taxon>Gunneridae</taxon>
        <taxon>Pentapetalae</taxon>
        <taxon>asterids</taxon>
        <taxon>Ericales</taxon>
        <taxon>Theaceae</taxon>
        <taxon>Camellia</taxon>
    </lineage>
</organism>
<keyword evidence="2" id="KW-1185">Reference proteome</keyword>
<dbReference type="EMBL" id="CM045764">
    <property type="protein sequence ID" value="KAI8007457.1"/>
    <property type="molecule type" value="Genomic_DNA"/>
</dbReference>
<accession>A0ACC0H1T4</accession>
<gene>
    <name evidence="1" type="ORF">LOK49_LG07G03031</name>
</gene>
<reference evidence="1 2" key="1">
    <citation type="journal article" date="2022" name="Plant J.">
        <title>Chromosome-level genome of Camellia lanceoleosa provides a valuable resource for understanding genome evolution and self-incompatibility.</title>
        <authorList>
            <person name="Gong W."/>
            <person name="Xiao S."/>
            <person name="Wang L."/>
            <person name="Liao Z."/>
            <person name="Chang Y."/>
            <person name="Mo W."/>
            <person name="Hu G."/>
            <person name="Li W."/>
            <person name="Zhao G."/>
            <person name="Zhu H."/>
            <person name="Hu X."/>
            <person name="Ji K."/>
            <person name="Xiang X."/>
            <person name="Song Q."/>
            <person name="Yuan D."/>
            <person name="Jin S."/>
            <person name="Zhang L."/>
        </authorList>
    </citation>
    <scope>NUCLEOTIDE SEQUENCE [LARGE SCALE GENOMIC DNA]</scope>
    <source>
        <strain evidence="1">SQ_2022a</strain>
    </source>
</reference>
<comment type="caution">
    <text evidence="1">The sequence shown here is derived from an EMBL/GenBank/DDBJ whole genome shotgun (WGS) entry which is preliminary data.</text>
</comment>
<evidence type="ECO:0000313" key="2">
    <source>
        <dbReference type="Proteomes" id="UP001060215"/>
    </source>
</evidence>
<proteinExistence type="predicted"/>
<protein>
    <submittedName>
        <fullName evidence="1">LRR receptor-like serine/threonine-protein kinase</fullName>
    </submittedName>
</protein>
<dbReference type="Proteomes" id="UP001060215">
    <property type="component" value="Chromosome 7"/>
</dbReference>
<evidence type="ECO:0000313" key="1">
    <source>
        <dbReference type="EMBL" id="KAI8007457.1"/>
    </source>
</evidence>